<feature type="domain" description="ABM" evidence="1">
    <location>
        <begin position="1"/>
        <end position="71"/>
    </location>
</feature>
<dbReference type="SUPFAM" id="SSF54909">
    <property type="entry name" value="Dimeric alpha+beta barrel"/>
    <property type="match status" value="1"/>
</dbReference>
<proteinExistence type="predicted"/>
<dbReference type="Pfam" id="PF03992">
    <property type="entry name" value="ABM"/>
    <property type="match status" value="1"/>
</dbReference>
<dbReference type="InterPro" id="IPR007138">
    <property type="entry name" value="ABM_dom"/>
</dbReference>
<dbReference type="GO" id="GO:0004497">
    <property type="term" value="F:monooxygenase activity"/>
    <property type="evidence" value="ECO:0007669"/>
    <property type="project" value="UniProtKB-KW"/>
</dbReference>
<dbReference type="Gene3D" id="3.30.70.100">
    <property type="match status" value="1"/>
</dbReference>
<dbReference type="InterPro" id="IPR011008">
    <property type="entry name" value="Dimeric_a/b-barrel"/>
</dbReference>
<organism evidence="2 3">
    <name type="scientific">Desulfonema limicola</name>
    <dbReference type="NCBI Taxonomy" id="45656"/>
    <lineage>
        <taxon>Bacteria</taxon>
        <taxon>Pseudomonadati</taxon>
        <taxon>Thermodesulfobacteriota</taxon>
        <taxon>Desulfobacteria</taxon>
        <taxon>Desulfobacterales</taxon>
        <taxon>Desulfococcaceae</taxon>
        <taxon>Desulfonema</taxon>
    </lineage>
</organism>
<dbReference type="KEGG" id="dli:dnl_41990"/>
<name>A0A975BAJ0_9BACT</name>
<dbReference type="RefSeq" id="WP_207687832.1">
    <property type="nucleotide sequence ID" value="NZ_CP061799.1"/>
</dbReference>
<dbReference type="AlphaFoldDB" id="A0A975BAJ0"/>
<keyword evidence="2" id="KW-0560">Oxidoreductase</keyword>
<gene>
    <name evidence="2" type="ORF">dnl_41990</name>
</gene>
<accession>A0A975BAJ0</accession>
<protein>
    <submittedName>
        <fullName evidence="2">Antibiotic biosynthesis monooxygenase domain-containing protein</fullName>
    </submittedName>
</protein>
<evidence type="ECO:0000259" key="1">
    <source>
        <dbReference type="Pfam" id="PF03992"/>
    </source>
</evidence>
<sequence length="115" mass="13088">MILSIITMNVLPEKQKELIQTILSMNKALEKEAGCMSCSMFCNIQDKNNFNLFKEWQTRKDLHKYLKSEMFGILLGTNSLLCEPFKIKIYTVSNSEGIETVNSARNTVHPPAIST</sequence>
<evidence type="ECO:0000313" key="3">
    <source>
        <dbReference type="Proteomes" id="UP000663720"/>
    </source>
</evidence>
<dbReference type="EMBL" id="CP061799">
    <property type="protein sequence ID" value="QTA81848.1"/>
    <property type="molecule type" value="Genomic_DNA"/>
</dbReference>
<keyword evidence="2" id="KW-0503">Monooxygenase</keyword>
<evidence type="ECO:0000313" key="2">
    <source>
        <dbReference type="EMBL" id="QTA81848.1"/>
    </source>
</evidence>
<keyword evidence="3" id="KW-1185">Reference proteome</keyword>
<reference evidence="2" key="1">
    <citation type="journal article" date="2021" name="Microb. Physiol.">
        <title>Proteogenomic Insights into the Physiology of Marine, Sulfate-Reducing, Filamentous Desulfonema limicola and Desulfonema magnum.</title>
        <authorList>
            <person name="Schnaars V."/>
            <person name="Wohlbrand L."/>
            <person name="Scheve S."/>
            <person name="Hinrichs C."/>
            <person name="Reinhardt R."/>
            <person name="Rabus R."/>
        </authorList>
    </citation>
    <scope>NUCLEOTIDE SEQUENCE</scope>
    <source>
        <strain evidence="2">5ac10</strain>
    </source>
</reference>
<dbReference type="Proteomes" id="UP000663720">
    <property type="component" value="Chromosome"/>
</dbReference>